<feature type="transmembrane region" description="Helical" evidence="17">
    <location>
        <begin position="89"/>
        <end position="108"/>
    </location>
</feature>
<keyword evidence="12" id="KW-0830">Ubiquinone</keyword>
<comment type="subcellular location">
    <subcellularLocation>
        <location evidence="1">Mitochondrion inner membrane</location>
        <topology evidence="1">Multi-pass membrane protein</topology>
    </subcellularLocation>
</comment>
<evidence type="ECO:0000256" key="15">
    <source>
        <dbReference type="ARBA" id="ARBA00031027"/>
    </source>
</evidence>
<feature type="transmembrane region" description="Helical" evidence="17">
    <location>
        <begin position="242"/>
        <end position="266"/>
    </location>
</feature>
<feature type="transmembrane region" description="Helical" evidence="17">
    <location>
        <begin position="378"/>
        <end position="400"/>
    </location>
</feature>
<evidence type="ECO:0000256" key="17">
    <source>
        <dbReference type="SAM" id="Phobius"/>
    </source>
</evidence>
<feature type="transmembrane region" description="Helical" evidence="17">
    <location>
        <begin position="305"/>
        <end position="326"/>
    </location>
</feature>
<dbReference type="Pfam" id="PF06455">
    <property type="entry name" value="NADH5_C"/>
    <property type="match status" value="1"/>
</dbReference>
<comment type="catalytic activity">
    <reaction evidence="16">
        <text>a ubiquinone + NADH + 5 H(+)(in) = a ubiquinol + NAD(+) + 4 H(+)(out)</text>
        <dbReference type="Rhea" id="RHEA:29091"/>
        <dbReference type="Rhea" id="RHEA-COMP:9565"/>
        <dbReference type="Rhea" id="RHEA-COMP:9566"/>
        <dbReference type="ChEBI" id="CHEBI:15378"/>
        <dbReference type="ChEBI" id="CHEBI:16389"/>
        <dbReference type="ChEBI" id="CHEBI:17976"/>
        <dbReference type="ChEBI" id="CHEBI:57540"/>
        <dbReference type="ChEBI" id="CHEBI:57945"/>
        <dbReference type="EC" id="7.1.1.2"/>
    </reaction>
</comment>
<dbReference type="PRINTS" id="PR01434">
    <property type="entry name" value="NADHDHGNASE5"/>
</dbReference>
<sequence>MFYFFSLDFSLVVGIFLFFLFIFFFFLFIYFFFFSKLVIMDWEIMSFNGFDIKFTFLFDWVSLSFVSIVLFISTSVIFFSFYYMMGDVFMFRFIFLVFLFVVSMLVVILVPNLIALLLGWDGLGLVSFCLVIYYQNFKSLVSGMITVLANRVGDVMILLSIGWMVSIGGWNYFFFDNFFCCFWVMFCVCLAGMTKSAQFPFCSWLPAAMAAPTPVSALVHSSTLVTAGVHLILRFWLFLSNYSVVVVFLFFVSSVTMFLSGFSALFETDLKKIIALSTLSQLSVMLFAISNGFCLFGLFHLYTHALFKALLFLCAGTIIHCFSHVQDFRSLGFCWSKIPFVMTFMNFSNLALCGFPFLGGFYSKDLVLESFFFSSWSIFFFLFLFFSTVFTVAYSVRLTLYSMFFMEKGFVVDNESDSEFFVVFPIFLLGLGSIFGGSFFFFLFFVDFSEFLLTSFFLKILIFSFFFWGSLLALWLVFMDFSFDKKVFINYFFYYGSSMWNLQFIFSQFFLNFPFFLSFYYLYKLDRGYLELFGGKGILFVFSWLGNFFHYISFKSVLYFFSFLFFFMIFMFI</sequence>
<evidence type="ECO:0000256" key="14">
    <source>
        <dbReference type="ARBA" id="ARBA00023136"/>
    </source>
</evidence>
<keyword evidence="6 17" id="KW-0812">Transmembrane</keyword>
<evidence type="ECO:0000256" key="11">
    <source>
        <dbReference type="ARBA" id="ARBA00023027"/>
    </source>
</evidence>
<dbReference type="PANTHER" id="PTHR42829">
    <property type="entry name" value="NADH-UBIQUINONE OXIDOREDUCTASE CHAIN 5"/>
    <property type="match status" value="1"/>
</dbReference>
<feature type="transmembrane region" description="Helical" evidence="17">
    <location>
        <begin position="273"/>
        <end position="299"/>
    </location>
</feature>
<feature type="transmembrane region" description="Helical" evidence="17">
    <location>
        <begin position="556"/>
        <end position="572"/>
    </location>
</feature>
<keyword evidence="14 17" id="KW-0472">Membrane</keyword>
<keyword evidence="8" id="KW-1278">Translocase</keyword>
<feature type="transmembrane region" description="Helical" evidence="17">
    <location>
        <begin position="420"/>
        <end position="444"/>
    </location>
</feature>
<evidence type="ECO:0000256" key="10">
    <source>
        <dbReference type="ARBA" id="ARBA00022989"/>
    </source>
</evidence>
<dbReference type="EC" id="7.1.1.2" evidence="2"/>
<dbReference type="GO" id="GO:0005743">
    <property type="term" value="C:mitochondrial inner membrane"/>
    <property type="evidence" value="ECO:0007669"/>
    <property type="project" value="UniProtKB-SubCell"/>
</dbReference>
<protein>
    <recommendedName>
        <fullName evidence="3">NADH-ubiquinone oxidoreductase chain 5</fullName>
        <ecNumber evidence="2">7.1.1.2</ecNumber>
    </recommendedName>
    <alternativeName>
        <fullName evidence="15">NADH dehydrogenase subunit 5</fullName>
    </alternativeName>
</protein>
<evidence type="ECO:0000256" key="16">
    <source>
        <dbReference type="ARBA" id="ARBA00049551"/>
    </source>
</evidence>
<geneLocation type="mitochondrion" evidence="20"/>
<name>A0A0A7AEA9_9BILA</name>
<evidence type="ECO:0000256" key="12">
    <source>
        <dbReference type="ARBA" id="ARBA00023075"/>
    </source>
</evidence>
<evidence type="ECO:0000256" key="6">
    <source>
        <dbReference type="ARBA" id="ARBA00022692"/>
    </source>
</evidence>
<evidence type="ECO:0000259" key="19">
    <source>
        <dbReference type="Pfam" id="PF06455"/>
    </source>
</evidence>
<evidence type="ECO:0000256" key="2">
    <source>
        <dbReference type="ARBA" id="ARBA00012944"/>
    </source>
</evidence>
<evidence type="ECO:0000256" key="5">
    <source>
        <dbReference type="ARBA" id="ARBA00022660"/>
    </source>
</evidence>
<dbReference type="EMBL" id="KF728379">
    <property type="protein sequence ID" value="AHG06433.1"/>
    <property type="molecule type" value="Genomic_DNA"/>
</dbReference>
<keyword evidence="9" id="KW-0249">Electron transport</keyword>
<dbReference type="InterPro" id="IPR003945">
    <property type="entry name" value="NU5C-like"/>
</dbReference>
<feature type="transmembrane region" description="Helical" evidence="17">
    <location>
        <begin position="12"/>
        <end position="34"/>
    </location>
</feature>
<dbReference type="GO" id="GO:0003954">
    <property type="term" value="F:NADH dehydrogenase activity"/>
    <property type="evidence" value="ECO:0007669"/>
    <property type="project" value="TreeGrafter"/>
</dbReference>
<evidence type="ECO:0000256" key="1">
    <source>
        <dbReference type="ARBA" id="ARBA00004448"/>
    </source>
</evidence>
<feature type="domain" description="NADH:quinone oxidoreductase/Mrp antiporter transmembrane" evidence="18">
    <location>
        <begin position="112"/>
        <end position="391"/>
    </location>
</feature>
<proteinExistence type="predicted"/>
<evidence type="ECO:0000256" key="8">
    <source>
        <dbReference type="ARBA" id="ARBA00022967"/>
    </source>
</evidence>
<organism evidence="20">
    <name type="scientific">Nemertopsis sp. WYS-2013</name>
    <dbReference type="NCBI Taxonomy" id="1432317"/>
    <lineage>
        <taxon>Eukaryota</taxon>
        <taxon>Metazoa</taxon>
        <taxon>Spiralia</taxon>
        <taxon>Lophotrochozoa</taxon>
        <taxon>Nemertea</taxon>
        <taxon>Enopla</taxon>
        <taxon>Hoplonemertea</taxon>
        <taxon>Monostilifera</taxon>
        <taxon>Eumonostilifera</taxon>
        <taxon>Emplectonematidae</taxon>
        <taxon>Nemertopsis</taxon>
    </lineage>
</organism>
<feature type="transmembrane region" description="Helical" evidence="17">
    <location>
        <begin position="529"/>
        <end position="549"/>
    </location>
</feature>
<dbReference type="AlphaFoldDB" id="A0A0A7AEA9"/>
<feature type="transmembrane region" description="Helical" evidence="17">
    <location>
        <begin position="54"/>
        <end position="82"/>
    </location>
</feature>
<keyword evidence="11" id="KW-0520">NAD</keyword>
<keyword evidence="7" id="KW-0999">Mitochondrion inner membrane</keyword>
<feature type="transmembrane region" description="Helical" evidence="17">
    <location>
        <begin position="215"/>
        <end position="236"/>
    </location>
</feature>
<feature type="transmembrane region" description="Helical" evidence="17">
    <location>
        <begin position="114"/>
        <end position="133"/>
    </location>
</feature>
<keyword evidence="4" id="KW-0813">Transport</keyword>
<evidence type="ECO:0000256" key="4">
    <source>
        <dbReference type="ARBA" id="ARBA00022448"/>
    </source>
</evidence>
<keyword evidence="5" id="KW-0679">Respiratory chain</keyword>
<evidence type="ECO:0000256" key="3">
    <source>
        <dbReference type="ARBA" id="ARBA00021096"/>
    </source>
</evidence>
<gene>
    <name evidence="20" type="primary">nad5</name>
</gene>
<feature type="transmembrane region" description="Helical" evidence="17">
    <location>
        <begin position="456"/>
        <end position="478"/>
    </location>
</feature>
<dbReference type="PANTHER" id="PTHR42829:SF2">
    <property type="entry name" value="NADH-UBIQUINONE OXIDOREDUCTASE CHAIN 5"/>
    <property type="match status" value="1"/>
</dbReference>
<feature type="transmembrane region" description="Helical" evidence="17">
    <location>
        <begin position="499"/>
        <end position="523"/>
    </location>
</feature>
<evidence type="ECO:0000259" key="18">
    <source>
        <dbReference type="Pfam" id="PF00361"/>
    </source>
</evidence>
<feature type="transmembrane region" description="Helical" evidence="17">
    <location>
        <begin position="338"/>
        <end position="358"/>
    </location>
</feature>
<accession>A0A0A7AEA9</accession>
<dbReference type="Pfam" id="PF00361">
    <property type="entry name" value="Proton_antipo_M"/>
    <property type="match status" value="1"/>
</dbReference>
<feature type="transmembrane region" description="Helical" evidence="17">
    <location>
        <begin position="145"/>
        <end position="166"/>
    </location>
</feature>
<keyword evidence="13 20" id="KW-0496">Mitochondrion</keyword>
<dbReference type="InterPro" id="IPR010934">
    <property type="entry name" value="NADH_DH_su5_C"/>
</dbReference>
<evidence type="ECO:0000256" key="13">
    <source>
        <dbReference type="ARBA" id="ARBA00023128"/>
    </source>
</evidence>
<feature type="transmembrane region" description="Helical" evidence="17">
    <location>
        <begin position="172"/>
        <end position="194"/>
    </location>
</feature>
<dbReference type="GO" id="GO:0015990">
    <property type="term" value="P:electron transport coupled proton transport"/>
    <property type="evidence" value="ECO:0007669"/>
    <property type="project" value="TreeGrafter"/>
</dbReference>
<feature type="domain" description="NADH dehydrogenase subunit 5 C-terminal" evidence="19">
    <location>
        <begin position="394"/>
        <end position="571"/>
    </location>
</feature>
<dbReference type="GO" id="GO:0042773">
    <property type="term" value="P:ATP synthesis coupled electron transport"/>
    <property type="evidence" value="ECO:0007669"/>
    <property type="project" value="InterPro"/>
</dbReference>
<dbReference type="GO" id="GO:0008137">
    <property type="term" value="F:NADH dehydrogenase (ubiquinone) activity"/>
    <property type="evidence" value="ECO:0007669"/>
    <property type="project" value="UniProtKB-EC"/>
</dbReference>
<keyword evidence="10 17" id="KW-1133">Transmembrane helix</keyword>
<evidence type="ECO:0000313" key="20">
    <source>
        <dbReference type="EMBL" id="AHG06433.1"/>
    </source>
</evidence>
<reference evidence="20" key="1">
    <citation type="submission" date="2013-09" db="EMBL/GenBank/DDBJ databases">
        <title>The mitochondrial genome of Nemertopsis sp. (Nemertea: Hoplonemertea).</title>
        <authorList>
            <person name="Sun W.Y."/>
            <person name="Sun S.C."/>
        </authorList>
    </citation>
    <scope>NUCLEOTIDE SEQUENCE</scope>
</reference>
<evidence type="ECO:0000256" key="7">
    <source>
        <dbReference type="ARBA" id="ARBA00022792"/>
    </source>
</evidence>
<evidence type="ECO:0000256" key="9">
    <source>
        <dbReference type="ARBA" id="ARBA00022982"/>
    </source>
</evidence>
<dbReference type="InterPro" id="IPR001750">
    <property type="entry name" value="ND/Mrp_TM"/>
</dbReference>